<evidence type="ECO:0000313" key="4">
    <source>
        <dbReference type="Proteomes" id="UP000317303"/>
    </source>
</evidence>
<proteinExistence type="predicted"/>
<dbReference type="Pfam" id="PF12697">
    <property type="entry name" value="Abhydrolase_6"/>
    <property type="match status" value="1"/>
</dbReference>
<sequence>MPMDIENDAEAPSWFRAALADLPEHRDTTVEGGKVHLRCWGPEHRPGLVLVHGGSAHSGWWDHIAPLLAEGRRVVAVDLSGHGDSAARDAYDITLWAREVVAAAEAGGIEEPFHVVGHSMGGWVSAQTGAEFGSRLNGLTIIDSPLNDQPPEDRRPRPTRFYPDRETILGRFRTLPPQDVLLPYIRRHIAEESVRAVDDGWTWKFDPTLTVPYTPLRGILPRITPPTTYIRAEHGLVSPEMGREIQSLLRSRSLLVDLPDAGHHPMLDQPLSLVTALRTILEAAAPRDTIPHDTAPDHTAPDHTSDDTPADDIMPPGTGGD</sequence>
<name>A0A660CD37_9PSEU</name>
<organism evidence="3 4">
    <name type="scientific">Prauserella rugosa</name>
    <dbReference type="NCBI Taxonomy" id="43354"/>
    <lineage>
        <taxon>Bacteria</taxon>
        <taxon>Bacillati</taxon>
        <taxon>Actinomycetota</taxon>
        <taxon>Actinomycetes</taxon>
        <taxon>Pseudonocardiales</taxon>
        <taxon>Pseudonocardiaceae</taxon>
        <taxon>Prauserella</taxon>
    </lineage>
</organism>
<accession>A0A660CD37</accession>
<dbReference type="GO" id="GO:0016020">
    <property type="term" value="C:membrane"/>
    <property type="evidence" value="ECO:0007669"/>
    <property type="project" value="TreeGrafter"/>
</dbReference>
<dbReference type="InterPro" id="IPR000073">
    <property type="entry name" value="AB_hydrolase_1"/>
</dbReference>
<dbReference type="InterPro" id="IPR050266">
    <property type="entry name" value="AB_hydrolase_sf"/>
</dbReference>
<evidence type="ECO:0000313" key="3">
    <source>
        <dbReference type="EMBL" id="TWH18821.1"/>
    </source>
</evidence>
<feature type="domain" description="AB hydrolase-1" evidence="2">
    <location>
        <begin position="48"/>
        <end position="272"/>
    </location>
</feature>
<dbReference type="InterPro" id="IPR029058">
    <property type="entry name" value="AB_hydrolase_fold"/>
</dbReference>
<keyword evidence="4" id="KW-1185">Reference proteome</keyword>
<dbReference type="PANTHER" id="PTHR43798">
    <property type="entry name" value="MONOACYLGLYCEROL LIPASE"/>
    <property type="match status" value="1"/>
</dbReference>
<protein>
    <submittedName>
        <fullName evidence="3">Pimeloyl-ACP methyl ester carboxylesterase</fullName>
    </submittedName>
</protein>
<reference evidence="3 4" key="1">
    <citation type="submission" date="2019-07" db="EMBL/GenBank/DDBJ databases">
        <title>R&amp;d 2014.</title>
        <authorList>
            <person name="Klenk H.-P."/>
        </authorList>
    </citation>
    <scope>NUCLEOTIDE SEQUENCE [LARGE SCALE GENOMIC DNA]</scope>
    <source>
        <strain evidence="3 4">DSM 43194</strain>
    </source>
</reference>
<dbReference type="EMBL" id="VLJV01000001">
    <property type="protein sequence ID" value="TWH18821.1"/>
    <property type="molecule type" value="Genomic_DNA"/>
</dbReference>
<dbReference type="GO" id="GO:0046464">
    <property type="term" value="P:acylglycerol catabolic process"/>
    <property type="evidence" value="ECO:0007669"/>
    <property type="project" value="TreeGrafter"/>
</dbReference>
<dbReference type="SUPFAM" id="SSF53474">
    <property type="entry name" value="alpha/beta-Hydrolases"/>
    <property type="match status" value="1"/>
</dbReference>
<evidence type="ECO:0000256" key="1">
    <source>
        <dbReference type="SAM" id="MobiDB-lite"/>
    </source>
</evidence>
<evidence type="ECO:0000259" key="2">
    <source>
        <dbReference type="Pfam" id="PF12697"/>
    </source>
</evidence>
<dbReference type="Gene3D" id="3.40.50.1820">
    <property type="entry name" value="alpha/beta hydrolase"/>
    <property type="match status" value="1"/>
</dbReference>
<comment type="caution">
    <text evidence="3">The sequence shown here is derived from an EMBL/GenBank/DDBJ whole genome shotgun (WGS) entry which is preliminary data.</text>
</comment>
<dbReference type="Proteomes" id="UP000317303">
    <property type="component" value="Unassembled WGS sequence"/>
</dbReference>
<dbReference type="OrthoDB" id="2987348at2"/>
<dbReference type="PANTHER" id="PTHR43798:SF33">
    <property type="entry name" value="HYDROLASE, PUTATIVE (AFU_ORTHOLOGUE AFUA_2G14860)-RELATED"/>
    <property type="match status" value="1"/>
</dbReference>
<gene>
    <name evidence="3" type="ORF">JD82_00642</name>
</gene>
<dbReference type="AlphaFoldDB" id="A0A660CD37"/>
<dbReference type="GO" id="GO:0047372">
    <property type="term" value="F:monoacylglycerol lipase activity"/>
    <property type="evidence" value="ECO:0007669"/>
    <property type="project" value="TreeGrafter"/>
</dbReference>
<feature type="region of interest" description="Disordered" evidence="1">
    <location>
        <begin position="286"/>
        <end position="321"/>
    </location>
</feature>
<feature type="compositionally biased region" description="Basic and acidic residues" evidence="1">
    <location>
        <begin position="289"/>
        <end position="306"/>
    </location>
</feature>